<dbReference type="EMBL" id="KV019642">
    <property type="protein sequence ID" value="KZV15715.1"/>
    <property type="molecule type" value="Genomic_DNA"/>
</dbReference>
<reference evidence="1 2" key="1">
    <citation type="journal article" date="2015" name="Proc. Natl. Acad. Sci. U.S.A.">
        <title>The resurrection genome of Boea hygrometrica: A blueprint for survival of dehydration.</title>
        <authorList>
            <person name="Xiao L."/>
            <person name="Yang G."/>
            <person name="Zhang L."/>
            <person name="Yang X."/>
            <person name="Zhao S."/>
            <person name="Ji Z."/>
            <person name="Zhou Q."/>
            <person name="Hu M."/>
            <person name="Wang Y."/>
            <person name="Chen M."/>
            <person name="Xu Y."/>
            <person name="Jin H."/>
            <person name="Xiao X."/>
            <person name="Hu G."/>
            <person name="Bao F."/>
            <person name="Hu Y."/>
            <person name="Wan P."/>
            <person name="Li L."/>
            <person name="Deng X."/>
            <person name="Kuang T."/>
            <person name="Xiang C."/>
            <person name="Zhu J.K."/>
            <person name="Oliver M.J."/>
            <person name="He Y."/>
        </authorList>
    </citation>
    <scope>NUCLEOTIDE SEQUENCE [LARGE SCALE GENOMIC DNA]</scope>
    <source>
        <strain evidence="2">cv. XS01</strain>
    </source>
</reference>
<gene>
    <name evidence="1" type="ORF">F511_11670</name>
</gene>
<organism evidence="1 2">
    <name type="scientific">Dorcoceras hygrometricum</name>
    <dbReference type="NCBI Taxonomy" id="472368"/>
    <lineage>
        <taxon>Eukaryota</taxon>
        <taxon>Viridiplantae</taxon>
        <taxon>Streptophyta</taxon>
        <taxon>Embryophyta</taxon>
        <taxon>Tracheophyta</taxon>
        <taxon>Spermatophyta</taxon>
        <taxon>Magnoliopsida</taxon>
        <taxon>eudicotyledons</taxon>
        <taxon>Gunneridae</taxon>
        <taxon>Pentapetalae</taxon>
        <taxon>asterids</taxon>
        <taxon>lamiids</taxon>
        <taxon>Lamiales</taxon>
        <taxon>Gesneriaceae</taxon>
        <taxon>Didymocarpoideae</taxon>
        <taxon>Trichosporeae</taxon>
        <taxon>Loxocarpinae</taxon>
        <taxon>Dorcoceras</taxon>
    </lineage>
</organism>
<evidence type="ECO:0000313" key="1">
    <source>
        <dbReference type="EMBL" id="KZV15715.1"/>
    </source>
</evidence>
<proteinExistence type="predicted"/>
<evidence type="ECO:0000313" key="2">
    <source>
        <dbReference type="Proteomes" id="UP000250235"/>
    </source>
</evidence>
<name>A0A2Z7A9U1_9LAMI</name>
<accession>A0A2Z7A9U1</accession>
<sequence length="133" mass="14999">MSRWSTVVLTARSLMRLEERSGYLGSRICVAWDFVVVIILRAEVTMVSPLVVELIQLVVPQEVVVGGYSAPLFAVVAERIAHINMDDEPHPFDVGTVRVAPKLSMMLPHFADDCFIWPLALLPHIYCYRTCIE</sequence>
<keyword evidence="2" id="KW-1185">Reference proteome</keyword>
<dbReference type="Proteomes" id="UP000250235">
    <property type="component" value="Unassembled WGS sequence"/>
</dbReference>
<protein>
    <submittedName>
        <fullName evidence="1">Uncharacterized protein</fullName>
    </submittedName>
</protein>
<dbReference type="AlphaFoldDB" id="A0A2Z7A9U1"/>